<proteinExistence type="predicted"/>
<gene>
    <name evidence="1" type="ORF">COV01_03300</name>
</gene>
<protein>
    <submittedName>
        <fullName evidence="1">Uncharacterized protein</fullName>
    </submittedName>
</protein>
<organism evidence="1 2">
    <name type="scientific">Candidatus Taylorbacteria bacterium CG10_big_fil_rev_8_21_14_0_10_41_48</name>
    <dbReference type="NCBI Taxonomy" id="1975024"/>
    <lineage>
        <taxon>Bacteria</taxon>
        <taxon>Candidatus Tayloriibacteriota</taxon>
    </lineage>
</organism>
<evidence type="ECO:0000313" key="2">
    <source>
        <dbReference type="Proteomes" id="UP000228700"/>
    </source>
</evidence>
<name>A0A2M8LBU6_9BACT</name>
<sequence>MLRNNAFNLINQLVQESKSMHRIKNVYMQEAVGSDDIMSFWKKLEKSKEEAISELQALIKKYEK</sequence>
<dbReference type="EMBL" id="PFEQ01000013">
    <property type="protein sequence ID" value="PJE74098.1"/>
    <property type="molecule type" value="Genomic_DNA"/>
</dbReference>
<reference evidence="2" key="1">
    <citation type="submission" date="2017-09" db="EMBL/GenBank/DDBJ databases">
        <title>Depth-based differentiation of microbial function through sediment-hosted aquifers and enrichment of novel symbionts in the deep terrestrial subsurface.</title>
        <authorList>
            <person name="Probst A.J."/>
            <person name="Ladd B."/>
            <person name="Jarett J.K."/>
            <person name="Geller-Mcgrath D.E."/>
            <person name="Sieber C.M.K."/>
            <person name="Emerson J.B."/>
            <person name="Anantharaman K."/>
            <person name="Thomas B.C."/>
            <person name="Malmstrom R."/>
            <person name="Stieglmeier M."/>
            <person name="Klingl A."/>
            <person name="Woyke T."/>
            <person name="Ryan C.M."/>
            <person name="Banfield J.F."/>
        </authorList>
    </citation>
    <scope>NUCLEOTIDE SEQUENCE [LARGE SCALE GENOMIC DNA]</scope>
</reference>
<dbReference type="AlphaFoldDB" id="A0A2M8LBU6"/>
<comment type="caution">
    <text evidence="1">The sequence shown here is derived from an EMBL/GenBank/DDBJ whole genome shotgun (WGS) entry which is preliminary data.</text>
</comment>
<dbReference type="Proteomes" id="UP000228700">
    <property type="component" value="Unassembled WGS sequence"/>
</dbReference>
<evidence type="ECO:0000313" key="1">
    <source>
        <dbReference type="EMBL" id="PJE74098.1"/>
    </source>
</evidence>
<accession>A0A2M8LBU6</accession>